<sequence length="143" mass="15897">MKTCVLALALMTVFPFSANALSVENYRKVKAQSESSDEMESKVARLILTGYFQGVEEVLFGQRSYSADPIKVTGDLHACVPSSVTIDAALLRTALDQEIGRHAKIYEDVPDWEQTYAANFAMLGIARMFPCDQGKRPSWQKQS</sequence>
<evidence type="ECO:0000313" key="3">
    <source>
        <dbReference type="Proteomes" id="UP000051757"/>
    </source>
</evidence>
<protein>
    <recommendedName>
        <fullName evidence="4">Rap1a immunity protein domain-containing protein</fullName>
    </recommendedName>
</protein>
<comment type="caution">
    <text evidence="2">The sequence shown here is derived from an EMBL/GenBank/DDBJ whole genome shotgun (WGS) entry which is preliminary data.</text>
</comment>
<feature type="chain" id="PRO_5006391416" description="Rap1a immunity protein domain-containing protein" evidence="1">
    <location>
        <begin position="21"/>
        <end position="143"/>
    </location>
</feature>
<evidence type="ECO:0000256" key="1">
    <source>
        <dbReference type="SAM" id="SignalP"/>
    </source>
</evidence>
<gene>
    <name evidence="2" type="ORF">ARC23_14550</name>
</gene>
<dbReference type="AlphaFoldDB" id="A0A0R0AW76"/>
<feature type="signal peptide" evidence="1">
    <location>
        <begin position="1"/>
        <end position="20"/>
    </location>
</feature>
<dbReference type="Proteomes" id="UP000051757">
    <property type="component" value="Unassembled WGS sequence"/>
</dbReference>
<evidence type="ECO:0000313" key="2">
    <source>
        <dbReference type="EMBL" id="KRG49302.1"/>
    </source>
</evidence>
<organism evidence="2 3">
    <name type="scientific">Stenotrophomonas beteli</name>
    <dbReference type="NCBI Taxonomy" id="3384461"/>
    <lineage>
        <taxon>Bacteria</taxon>
        <taxon>Pseudomonadati</taxon>
        <taxon>Pseudomonadota</taxon>
        <taxon>Gammaproteobacteria</taxon>
        <taxon>Lysobacterales</taxon>
        <taxon>Lysobacteraceae</taxon>
        <taxon>Stenotrophomonas</taxon>
        <taxon>Stenotrophomonas maltophilia group</taxon>
    </lineage>
</organism>
<evidence type="ECO:0008006" key="4">
    <source>
        <dbReference type="Google" id="ProtNLM"/>
    </source>
</evidence>
<keyword evidence="1" id="KW-0732">Signal</keyword>
<dbReference type="OrthoDB" id="5645148at2"/>
<name>A0A0R0AW76_9GAMM</name>
<accession>A0A0R0AW76</accession>
<keyword evidence="3" id="KW-1185">Reference proteome</keyword>
<proteinExistence type="predicted"/>
<reference evidence="2 3" key="1">
    <citation type="journal article" date="2016" name="Front. Microbiol.">
        <title>Genome Sequence of Type Strains of Genus Stenotrophomonas.</title>
        <authorList>
            <person name="Patil P.P."/>
            <person name="Midha S."/>
            <person name="Kumar S."/>
            <person name="Patil P.B."/>
        </authorList>
    </citation>
    <scope>NUCLEOTIDE SEQUENCE [LARGE SCALE GENOMIC DNA]</scope>
    <source>
        <strain evidence="2 3">LMG 978</strain>
    </source>
</reference>
<dbReference type="EMBL" id="LLXV01000047">
    <property type="protein sequence ID" value="KRG49302.1"/>
    <property type="molecule type" value="Genomic_DNA"/>
</dbReference>